<organism evidence="3 4">
    <name type="scientific">Streptomyces pyxinae</name>
    <dbReference type="NCBI Taxonomy" id="2970734"/>
    <lineage>
        <taxon>Bacteria</taxon>
        <taxon>Bacillati</taxon>
        <taxon>Actinomycetota</taxon>
        <taxon>Actinomycetes</taxon>
        <taxon>Kitasatosporales</taxon>
        <taxon>Streptomycetaceae</taxon>
        <taxon>Streptomyces</taxon>
    </lineage>
</organism>
<sequence length="361" mass="38215">MTRTSLDWVAAHRDGFRLGPDALDPAADVNRSWKPLGELAQVCARVRSHGAPGGPARRIAGELLDFAWRETGEGALLLDLQRLEPAATYPLEVYAVFASAGYRHPGYEELAGSLVRTRSWRATEMHPNRRLGVRNAERRAGLRSGPAPFPAAGVSGAEAGPYGVRPGPAADAVRPDGGPTDSGPTDPAGLDITWLGALPEPWLFERAAGYTLTHVVFHLTDWGRWPRGIPPGLAGYLDDWLPAWLDGCLDDEQWDLGCELLAVAASLPDAPAPGRSGHPPRPAALRSGPETARSASVWSLLAGARDAGGAIPEVGPGSQGGPVPRDFAHCYHSTLMAVFAGTLVAARFRRDPAPAGREGPS</sequence>
<feature type="domain" description="DUF6895" evidence="2">
    <location>
        <begin position="185"/>
        <end position="341"/>
    </location>
</feature>
<dbReference type="Pfam" id="PF21836">
    <property type="entry name" value="DUF6895"/>
    <property type="match status" value="2"/>
</dbReference>
<keyword evidence="4" id="KW-1185">Reference proteome</keyword>
<proteinExistence type="predicted"/>
<gene>
    <name evidence="3" type="ORF">NX801_22725</name>
</gene>
<feature type="region of interest" description="Disordered" evidence="1">
    <location>
        <begin position="270"/>
        <end position="289"/>
    </location>
</feature>
<dbReference type="EMBL" id="JANUGQ010000022">
    <property type="protein sequence ID" value="MCS0638417.1"/>
    <property type="molecule type" value="Genomic_DNA"/>
</dbReference>
<dbReference type="InterPro" id="IPR054190">
    <property type="entry name" value="DUF6895"/>
</dbReference>
<evidence type="ECO:0000256" key="1">
    <source>
        <dbReference type="SAM" id="MobiDB-lite"/>
    </source>
</evidence>
<accession>A0ABT2CMU8</accession>
<reference evidence="3" key="1">
    <citation type="submission" date="2022-08" db="EMBL/GenBank/DDBJ databases">
        <authorList>
            <person name="Somphong A."/>
            <person name="Phongsopitanun W."/>
        </authorList>
    </citation>
    <scope>NUCLEOTIDE SEQUENCE</scope>
    <source>
        <strain evidence="3">LP05-1</strain>
    </source>
</reference>
<name>A0ABT2CMU8_9ACTN</name>
<comment type="caution">
    <text evidence="3">The sequence shown here is derived from an EMBL/GenBank/DDBJ whole genome shotgun (WGS) entry which is preliminary data.</text>
</comment>
<evidence type="ECO:0000259" key="2">
    <source>
        <dbReference type="Pfam" id="PF21836"/>
    </source>
</evidence>
<evidence type="ECO:0000313" key="3">
    <source>
        <dbReference type="EMBL" id="MCS0638417.1"/>
    </source>
</evidence>
<dbReference type="Proteomes" id="UP001431313">
    <property type="component" value="Unassembled WGS sequence"/>
</dbReference>
<protein>
    <recommendedName>
        <fullName evidence="2">DUF6895 domain-containing protein</fullName>
    </recommendedName>
</protein>
<feature type="region of interest" description="Disordered" evidence="1">
    <location>
        <begin position="165"/>
        <end position="187"/>
    </location>
</feature>
<feature type="domain" description="DUF6895" evidence="2">
    <location>
        <begin position="3"/>
        <end position="147"/>
    </location>
</feature>
<evidence type="ECO:0000313" key="4">
    <source>
        <dbReference type="Proteomes" id="UP001431313"/>
    </source>
</evidence>